<organism evidence="1 2">
    <name type="scientific">Cardiocondyla obscurior</name>
    <dbReference type="NCBI Taxonomy" id="286306"/>
    <lineage>
        <taxon>Eukaryota</taxon>
        <taxon>Metazoa</taxon>
        <taxon>Ecdysozoa</taxon>
        <taxon>Arthropoda</taxon>
        <taxon>Hexapoda</taxon>
        <taxon>Insecta</taxon>
        <taxon>Pterygota</taxon>
        <taxon>Neoptera</taxon>
        <taxon>Endopterygota</taxon>
        <taxon>Hymenoptera</taxon>
        <taxon>Apocrita</taxon>
        <taxon>Aculeata</taxon>
        <taxon>Formicoidea</taxon>
        <taxon>Formicidae</taxon>
        <taxon>Myrmicinae</taxon>
        <taxon>Cardiocondyla</taxon>
    </lineage>
</organism>
<dbReference type="EMBL" id="JADYXP020000002">
    <property type="protein sequence ID" value="KAL0129851.1"/>
    <property type="molecule type" value="Genomic_DNA"/>
</dbReference>
<reference evidence="1 2" key="1">
    <citation type="submission" date="2023-03" db="EMBL/GenBank/DDBJ databases">
        <title>High recombination rates correlate with genetic variation in Cardiocondyla obscurior ants.</title>
        <authorList>
            <person name="Errbii M."/>
        </authorList>
    </citation>
    <scope>NUCLEOTIDE SEQUENCE [LARGE SCALE GENOMIC DNA]</scope>
    <source>
        <strain evidence="1">Alpha-2009</strain>
        <tissue evidence="1">Whole body</tissue>
    </source>
</reference>
<keyword evidence="2" id="KW-1185">Reference proteome</keyword>
<protein>
    <submittedName>
        <fullName evidence="1">Uncharacterized protein</fullName>
    </submittedName>
</protein>
<evidence type="ECO:0000313" key="1">
    <source>
        <dbReference type="EMBL" id="KAL0129851.1"/>
    </source>
</evidence>
<evidence type="ECO:0000313" key="2">
    <source>
        <dbReference type="Proteomes" id="UP001430953"/>
    </source>
</evidence>
<sequence>MIPSTTNYDTIKLQAHSSIIDMSCAKCPMFRTDAKMWDARGEQGVQRGWTEDAQLLSATAAAQWPLKTENKRHCSALFRIDICEYNIDAPQIKNKGDTRRCAVFPLDLTARTPYLVSDYLELRSPMSDRAWIGRVLSIFLPS</sequence>
<proteinExistence type="predicted"/>
<dbReference type="AlphaFoldDB" id="A0AAW2GRD4"/>
<gene>
    <name evidence="1" type="ORF">PUN28_001841</name>
</gene>
<name>A0AAW2GRD4_9HYME</name>
<comment type="caution">
    <text evidence="1">The sequence shown here is derived from an EMBL/GenBank/DDBJ whole genome shotgun (WGS) entry which is preliminary data.</text>
</comment>
<accession>A0AAW2GRD4</accession>
<dbReference type="Proteomes" id="UP001430953">
    <property type="component" value="Unassembled WGS sequence"/>
</dbReference>